<gene>
    <name evidence="3" type="ORF">AVEN_177746_1</name>
</gene>
<proteinExistence type="predicted"/>
<reference evidence="3 4" key="1">
    <citation type="journal article" date="2019" name="Sci. Rep.">
        <title>Orb-weaving spider Araneus ventricosus genome elucidates the spidroin gene catalogue.</title>
        <authorList>
            <person name="Kono N."/>
            <person name="Nakamura H."/>
            <person name="Ohtoshi R."/>
            <person name="Moran D.A.P."/>
            <person name="Shinohara A."/>
            <person name="Yoshida Y."/>
            <person name="Fujiwara M."/>
            <person name="Mori M."/>
            <person name="Tomita M."/>
            <person name="Arakawa K."/>
        </authorList>
    </citation>
    <scope>NUCLEOTIDE SEQUENCE [LARGE SCALE GENOMIC DNA]</scope>
</reference>
<keyword evidence="4" id="KW-1185">Reference proteome</keyword>
<name>A0A4Y2I7P2_ARAVE</name>
<dbReference type="SUPFAM" id="SSF56672">
    <property type="entry name" value="DNA/RNA polymerases"/>
    <property type="match status" value="1"/>
</dbReference>
<evidence type="ECO:0000256" key="1">
    <source>
        <dbReference type="SAM" id="MobiDB-lite"/>
    </source>
</evidence>
<dbReference type="PANTHER" id="PTHR34072">
    <property type="entry name" value="ENZYMATIC POLYPROTEIN-RELATED"/>
    <property type="match status" value="1"/>
</dbReference>
<sequence length="82" mass="9235">MQSSIRKTDSKANTTSAAPDYERELIIQMEASDLGMGDVISQSDSKNEEYPILYLSKKFSDAERKYLTTESESACKIYAIKN</sequence>
<dbReference type="InterPro" id="IPR043502">
    <property type="entry name" value="DNA/RNA_pol_sf"/>
</dbReference>
<evidence type="ECO:0000259" key="2">
    <source>
        <dbReference type="Pfam" id="PF17919"/>
    </source>
</evidence>
<evidence type="ECO:0000313" key="4">
    <source>
        <dbReference type="Proteomes" id="UP000499080"/>
    </source>
</evidence>
<dbReference type="Proteomes" id="UP000499080">
    <property type="component" value="Unassembled WGS sequence"/>
</dbReference>
<comment type="caution">
    <text evidence="3">The sequence shown here is derived from an EMBL/GenBank/DDBJ whole genome shotgun (WGS) entry which is preliminary data.</text>
</comment>
<dbReference type="Pfam" id="PF17919">
    <property type="entry name" value="RT_RNaseH_2"/>
    <property type="match status" value="1"/>
</dbReference>
<dbReference type="PANTHER" id="PTHR34072:SF52">
    <property type="entry name" value="RIBONUCLEASE H"/>
    <property type="match status" value="1"/>
</dbReference>
<dbReference type="GO" id="GO:0071897">
    <property type="term" value="P:DNA biosynthetic process"/>
    <property type="evidence" value="ECO:0007669"/>
    <property type="project" value="UniProtKB-ARBA"/>
</dbReference>
<dbReference type="AlphaFoldDB" id="A0A4Y2I7P2"/>
<organism evidence="3 4">
    <name type="scientific">Araneus ventricosus</name>
    <name type="common">Orbweaver spider</name>
    <name type="synonym">Epeira ventricosa</name>
    <dbReference type="NCBI Taxonomy" id="182803"/>
    <lineage>
        <taxon>Eukaryota</taxon>
        <taxon>Metazoa</taxon>
        <taxon>Ecdysozoa</taxon>
        <taxon>Arthropoda</taxon>
        <taxon>Chelicerata</taxon>
        <taxon>Arachnida</taxon>
        <taxon>Araneae</taxon>
        <taxon>Araneomorphae</taxon>
        <taxon>Entelegynae</taxon>
        <taxon>Araneoidea</taxon>
        <taxon>Araneidae</taxon>
        <taxon>Araneus</taxon>
    </lineage>
</organism>
<protein>
    <recommendedName>
        <fullName evidence="2">Reverse transcriptase/retrotransposon-derived protein RNase H-like domain-containing protein</fullName>
    </recommendedName>
</protein>
<evidence type="ECO:0000313" key="3">
    <source>
        <dbReference type="EMBL" id="GBM73698.1"/>
    </source>
</evidence>
<accession>A0A4Y2I7P2</accession>
<feature type="compositionally biased region" description="Basic and acidic residues" evidence="1">
    <location>
        <begin position="1"/>
        <end position="10"/>
    </location>
</feature>
<dbReference type="InterPro" id="IPR041577">
    <property type="entry name" value="RT_RNaseH_2"/>
</dbReference>
<feature type="domain" description="Reverse transcriptase/retrotransposon-derived protein RNase H-like" evidence="2">
    <location>
        <begin position="16"/>
        <end position="81"/>
    </location>
</feature>
<feature type="region of interest" description="Disordered" evidence="1">
    <location>
        <begin position="1"/>
        <end position="21"/>
    </location>
</feature>
<dbReference type="EMBL" id="BGPR01002453">
    <property type="protein sequence ID" value="GBM73698.1"/>
    <property type="molecule type" value="Genomic_DNA"/>
</dbReference>